<evidence type="ECO:0000313" key="5">
    <source>
        <dbReference type="Proteomes" id="UP000006671"/>
    </source>
</evidence>
<dbReference type="InParanoid" id="D2VZ79"/>
<dbReference type="GeneID" id="8863420"/>
<feature type="region of interest" description="Disordered" evidence="1">
    <location>
        <begin position="54"/>
        <end position="73"/>
    </location>
</feature>
<keyword evidence="2" id="KW-1133">Transmembrane helix</keyword>
<dbReference type="SUPFAM" id="SSF48097">
    <property type="entry name" value="Regulator of G-protein signaling, RGS"/>
    <property type="match status" value="1"/>
</dbReference>
<dbReference type="VEuPathDB" id="AmoebaDB:NAEGRDRAFT_74393"/>
<keyword evidence="2" id="KW-0812">Transmembrane</keyword>
<organism evidence="5">
    <name type="scientific">Naegleria gruberi</name>
    <name type="common">Amoeba</name>
    <dbReference type="NCBI Taxonomy" id="5762"/>
    <lineage>
        <taxon>Eukaryota</taxon>
        <taxon>Discoba</taxon>
        <taxon>Heterolobosea</taxon>
        <taxon>Tetramitia</taxon>
        <taxon>Eutetramitia</taxon>
        <taxon>Vahlkampfiidae</taxon>
        <taxon>Naegleria</taxon>
    </lineage>
</organism>
<evidence type="ECO:0000256" key="2">
    <source>
        <dbReference type="SAM" id="Phobius"/>
    </source>
</evidence>
<feature type="transmembrane region" description="Helical" evidence="2">
    <location>
        <begin position="142"/>
        <end position="165"/>
    </location>
</feature>
<keyword evidence="5" id="KW-1185">Reference proteome</keyword>
<dbReference type="OrthoDB" id="196547at2759"/>
<dbReference type="Gene3D" id="1.10.167.10">
    <property type="entry name" value="Regulator of G-protein Signalling 4, domain 2"/>
    <property type="match status" value="1"/>
</dbReference>
<dbReference type="KEGG" id="ngr:NAEGRDRAFT_74393"/>
<feature type="domain" description="RGS" evidence="3">
    <location>
        <begin position="709"/>
        <end position="819"/>
    </location>
</feature>
<dbReference type="PROSITE" id="PS50132">
    <property type="entry name" value="RGS"/>
    <property type="match status" value="1"/>
</dbReference>
<dbReference type="Pfam" id="PF00615">
    <property type="entry name" value="RGS"/>
    <property type="match status" value="1"/>
</dbReference>
<evidence type="ECO:0000259" key="3">
    <source>
        <dbReference type="PROSITE" id="PS50132"/>
    </source>
</evidence>
<proteinExistence type="predicted"/>
<accession>D2VZ79</accession>
<evidence type="ECO:0000313" key="4">
    <source>
        <dbReference type="EMBL" id="EFC37893.1"/>
    </source>
</evidence>
<dbReference type="EMBL" id="GG738913">
    <property type="protein sequence ID" value="EFC37893.1"/>
    <property type="molecule type" value="Genomic_DNA"/>
</dbReference>
<dbReference type="Pfam" id="PF05228">
    <property type="entry name" value="CHASE4"/>
    <property type="match status" value="1"/>
</dbReference>
<dbReference type="Proteomes" id="UP000006671">
    <property type="component" value="Unassembled WGS sequence"/>
</dbReference>
<dbReference type="InterPro" id="IPR044926">
    <property type="entry name" value="RGS_subdomain_2"/>
</dbReference>
<reference evidence="4 5" key="1">
    <citation type="journal article" date="2010" name="Cell">
        <title>The genome of Naegleria gruberi illuminates early eukaryotic versatility.</title>
        <authorList>
            <person name="Fritz-Laylin L.K."/>
            <person name="Prochnik S.E."/>
            <person name="Ginger M.L."/>
            <person name="Dacks J.B."/>
            <person name="Carpenter M.L."/>
            <person name="Field M.C."/>
            <person name="Kuo A."/>
            <person name="Paredez A."/>
            <person name="Chapman J."/>
            <person name="Pham J."/>
            <person name="Shu S."/>
            <person name="Neupane R."/>
            <person name="Cipriano M."/>
            <person name="Mancuso J."/>
            <person name="Tu H."/>
            <person name="Salamov A."/>
            <person name="Lindquist E."/>
            <person name="Shapiro H."/>
            <person name="Lucas S."/>
            <person name="Grigoriev I.V."/>
            <person name="Cande W.Z."/>
            <person name="Fulton C."/>
            <person name="Rokhsar D.S."/>
            <person name="Dawson S.C."/>
        </authorList>
    </citation>
    <scope>NUCLEOTIDE SEQUENCE [LARGE SCALE GENOMIC DNA]</scope>
    <source>
        <strain evidence="4 5">NEG-M</strain>
    </source>
</reference>
<dbReference type="InterPro" id="IPR007892">
    <property type="entry name" value="CHASE4"/>
</dbReference>
<protein>
    <submittedName>
        <fullName evidence="4">Predicted protein</fullName>
    </submittedName>
</protein>
<dbReference type="InterPro" id="IPR016137">
    <property type="entry name" value="RGS"/>
</dbReference>
<sequence>MSQLDVSSHNARDSSIPLRATTSTLLKQSTLEQSCEKVNESSLIIETFPSQHSIGNQTRKVHSPRSDQTLSEEETNSIILEMKEMDEMFRTNKKKSKFAHLYQSNKKQGLNQSFATSEKFSSSSHNENLCASCCGTLRWSTVMILTAVFSIMILLFVAIISSIIVTSYDELERGNSKADMKRVVKSFYDEFVNSLEIMQAVAVWDEPYKLFQRYYDPSENQTELAVDMQLFLETNIDSAQMLLEKHNYALFYTLNGTLIASRAHNLIDESQDLSDLSKIPKELLELNVNSNPLFRNADKAGTSNGGFLKVSNGVVENSKIVMLVAKPVSPSNFNENNPTSGLIVYGRHVTYQTKERNVFRASTCVSFLNFDETLQKYSNVNATRVSVTSNIWENDQVLSIDMYDDLSSRNSLDDRHCYSKSELNSTSPRVGSIQFLADLNGNPILAIRSDTERNIYLLGVRSLALSIALLVFSCIIAAIVIIAFVERRVLRRMFKLSRRIQEITASHDPKQRIEIGRGGNSINASERNLIFDEIDTTAKYINEMLTSLDIVLEEQLKEQKMLRKLLERVYTAEESGSAIMNAVKDVVFIVNGDSGLVLNANNKFYEQMERSVMEVEAKDQVYVSNLFLEMKSLEAKFQNNLRTALLSLNDGKSHLFRGMTPSGKIIRYNVFISKTKVMQNNEKVISFLFMAKKDDSLSLGIDQEIINEKFEKMINNTKKRRKFQKFCSEKGQLYNFKFIREVRDYKTTELPIDRARKQSEICSNFLRKDSPFPLNIGAIDLIKGEIEKILKEETPQISLFDGLNDILESILKSEVFTLYKIQKSNLLYT</sequence>
<name>D2VZ79_NAEGR</name>
<evidence type="ECO:0000256" key="1">
    <source>
        <dbReference type="SAM" id="MobiDB-lite"/>
    </source>
</evidence>
<gene>
    <name evidence="4" type="ORF">NAEGRDRAFT_74393</name>
</gene>
<keyword evidence="2" id="KW-0472">Membrane</keyword>
<feature type="transmembrane region" description="Helical" evidence="2">
    <location>
        <begin position="463"/>
        <end position="485"/>
    </location>
</feature>
<dbReference type="RefSeq" id="XP_002670637.1">
    <property type="nucleotide sequence ID" value="XM_002670591.1"/>
</dbReference>
<dbReference type="InterPro" id="IPR036305">
    <property type="entry name" value="RGS_sf"/>
</dbReference>
<dbReference type="AlphaFoldDB" id="D2VZ79"/>